<organism evidence="1 2">
    <name type="scientific">Enterococcus pallens ATCC BAA-351</name>
    <dbReference type="NCBI Taxonomy" id="1158607"/>
    <lineage>
        <taxon>Bacteria</taxon>
        <taxon>Bacillati</taxon>
        <taxon>Bacillota</taxon>
        <taxon>Bacilli</taxon>
        <taxon>Lactobacillales</taxon>
        <taxon>Enterococcaceae</taxon>
        <taxon>Enterococcus</taxon>
    </lineage>
</organism>
<dbReference type="HOGENOM" id="CLU_2878903_0_0_9"/>
<gene>
    <name evidence="1" type="ORF">UAU_01740</name>
</gene>
<proteinExistence type="predicted"/>
<dbReference type="RefSeq" id="WP_010756737.1">
    <property type="nucleotide sequence ID" value="NZ_ASWD01000006.1"/>
</dbReference>
<dbReference type="PATRIC" id="fig|1158607.3.peg.1708"/>
<dbReference type="Proteomes" id="UP000013782">
    <property type="component" value="Unassembled WGS sequence"/>
</dbReference>
<dbReference type="OrthoDB" id="9953478at2"/>
<comment type="caution">
    <text evidence="1">The sequence shown here is derived from an EMBL/GenBank/DDBJ whole genome shotgun (WGS) entry which is preliminary data.</text>
</comment>
<protein>
    <submittedName>
        <fullName evidence="1">Uncharacterized protein</fullName>
    </submittedName>
</protein>
<sequence length="65" mass="7374">MNDQDLHDILEAISEKSKYLQALEDLGNSLGMLKDSLLKNGFSREEMLFLSATYMNTMFQNKQGG</sequence>
<accession>R2QI01</accession>
<dbReference type="AlphaFoldDB" id="R2QI01"/>
<keyword evidence="2" id="KW-1185">Reference proteome</keyword>
<dbReference type="EMBL" id="AJAQ01000014">
    <property type="protein sequence ID" value="EOH94818.1"/>
    <property type="molecule type" value="Genomic_DNA"/>
</dbReference>
<evidence type="ECO:0000313" key="1">
    <source>
        <dbReference type="EMBL" id="EOH94818.1"/>
    </source>
</evidence>
<reference evidence="1 2" key="1">
    <citation type="submission" date="2013-02" db="EMBL/GenBank/DDBJ databases">
        <title>The Genome Sequence of Enterococcus pallens BAA-351.</title>
        <authorList>
            <consortium name="The Broad Institute Genome Sequencing Platform"/>
            <consortium name="The Broad Institute Genome Sequencing Center for Infectious Disease"/>
            <person name="Earl A.M."/>
            <person name="Gilmore M.S."/>
            <person name="Lebreton F."/>
            <person name="Walker B."/>
            <person name="Young S.K."/>
            <person name="Zeng Q."/>
            <person name="Gargeya S."/>
            <person name="Fitzgerald M."/>
            <person name="Haas B."/>
            <person name="Abouelleil A."/>
            <person name="Alvarado L."/>
            <person name="Arachchi H.M."/>
            <person name="Berlin A.M."/>
            <person name="Chapman S.B."/>
            <person name="Dewar J."/>
            <person name="Goldberg J."/>
            <person name="Griggs A."/>
            <person name="Gujja S."/>
            <person name="Hansen M."/>
            <person name="Howarth C."/>
            <person name="Imamovic A."/>
            <person name="Larimer J."/>
            <person name="McCowan C."/>
            <person name="Murphy C."/>
            <person name="Neiman D."/>
            <person name="Pearson M."/>
            <person name="Priest M."/>
            <person name="Roberts A."/>
            <person name="Saif S."/>
            <person name="Shea T."/>
            <person name="Sisk P."/>
            <person name="Sykes S."/>
            <person name="Wortman J."/>
            <person name="Nusbaum C."/>
            <person name="Birren B."/>
        </authorList>
    </citation>
    <scope>NUCLEOTIDE SEQUENCE [LARGE SCALE GENOMIC DNA]</scope>
    <source>
        <strain evidence="1 2">ATCC BAA-351</strain>
    </source>
</reference>
<name>R2QI01_9ENTE</name>
<evidence type="ECO:0000313" key="2">
    <source>
        <dbReference type="Proteomes" id="UP000013782"/>
    </source>
</evidence>